<comment type="caution">
    <text evidence="3">The sequence shown here is derived from an EMBL/GenBank/DDBJ whole genome shotgun (WGS) entry which is preliminary data.</text>
</comment>
<dbReference type="InterPro" id="IPR041698">
    <property type="entry name" value="Methyltransf_25"/>
</dbReference>
<evidence type="ECO:0000259" key="2">
    <source>
        <dbReference type="Pfam" id="PF13649"/>
    </source>
</evidence>
<dbReference type="PANTHER" id="PTHR43861">
    <property type="entry name" value="TRANS-ACONITATE 2-METHYLTRANSFERASE-RELATED"/>
    <property type="match status" value="1"/>
</dbReference>
<evidence type="ECO:0000313" key="3">
    <source>
        <dbReference type="EMBL" id="RIA45955.1"/>
    </source>
</evidence>
<reference evidence="3 4" key="1">
    <citation type="submission" date="2018-08" db="EMBL/GenBank/DDBJ databases">
        <title>Genomic Encyclopedia of Type Strains, Phase IV (KMG-IV): sequencing the most valuable type-strain genomes for metagenomic binning, comparative biology and taxonomic classification.</title>
        <authorList>
            <person name="Goeker M."/>
        </authorList>
    </citation>
    <scope>NUCLEOTIDE SEQUENCE [LARGE SCALE GENOMIC DNA]</scope>
    <source>
        <strain evidence="3 4">DSM 25527</strain>
    </source>
</reference>
<evidence type="ECO:0000256" key="1">
    <source>
        <dbReference type="ARBA" id="ARBA00022679"/>
    </source>
</evidence>
<dbReference type="InterPro" id="IPR029063">
    <property type="entry name" value="SAM-dependent_MTases_sf"/>
</dbReference>
<dbReference type="EMBL" id="QXDC01000002">
    <property type="protein sequence ID" value="RIA45955.1"/>
    <property type="molecule type" value="Genomic_DNA"/>
</dbReference>
<evidence type="ECO:0000313" key="4">
    <source>
        <dbReference type="Proteomes" id="UP000266568"/>
    </source>
</evidence>
<dbReference type="RefSeq" id="WP_004211634.1">
    <property type="nucleotide sequence ID" value="NZ_QXDC01000002.1"/>
</dbReference>
<dbReference type="AlphaFoldDB" id="A0A397PFE4"/>
<name>A0A397PFE4_9SPHN</name>
<organism evidence="3 4">
    <name type="scientific">Hephaestia caeni</name>
    <dbReference type="NCBI Taxonomy" id="645617"/>
    <lineage>
        <taxon>Bacteria</taxon>
        <taxon>Pseudomonadati</taxon>
        <taxon>Pseudomonadota</taxon>
        <taxon>Alphaproteobacteria</taxon>
        <taxon>Sphingomonadales</taxon>
        <taxon>Sphingomonadaceae</taxon>
        <taxon>Hephaestia</taxon>
    </lineage>
</organism>
<dbReference type="Gene3D" id="3.40.50.150">
    <property type="entry name" value="Vaccinia Virus protein VP39"/>
    <property type="match status" value="1"/>
</dbReference>
<dbReference type="Pfam" id="PF13649">
    <property type="entry name" value="Methyltransf_25"/>
    <property type="match status" value="1"/>
</dbReference>
<sequence length="237" mass="26421">MKDTDSDWAEIAATEPYFGVLTDPAYLRGNINDEALERFWESGRRDLQWQLEILQTQYGAFKPRNALDFGCGVGRLTRMMATVAEKVYGVDVAPGMLEIARKNASQNTIYTDQVPDVEVDWINSLIVFQHIHPSRGTKIIADLVAKLSSGGAITLHVTIGREMGICRPQEDGAEVLRWDGEFYRPLVFTPPVGGMTMYDYDLGQVMVILNKAGIHRLTVQHTNHGGHYGVILIGKKA</sequence>
<gene>
    <name evidence="3" type="ORF">DFR49_0484</name>
</gene>
<protein>
    <submittedName>
        <fullName evidence="3">Methyltransferase family protein</fullName>
    </submittedName>
</protein>
<proteinExistence type="predicted"/>
<accession>A0A397PFE4</accession>
<dbReference type="GO" id="GO:0008168">
    <property type="term" value="F:methyltransferase activity"/>
    <property type="evidence" value="ECO:0007669"/>
    <property type="project" value="UniProtKB-KW"/>
</dbReference>
<dbReference type="CDD" id="cd02440">
    <property type="entry name" value="AdoMet_MTases"/>
    <property type="match status" value="1"/>
</dbReference>
<keyword evidence="3" id="KW-0489">Methyltransferase</keyword>
<keyword evidence="1 3" id="KW-0808">Transferase</keyword>
<feature type="domain" description="Methyltransferase" evidence="2">
    <location>
        <begin position="67"/>
        <end position="151"/>
    </location>
</feature>
<dbReference type="Proteomes" id="UP000266568">
    <property type="component" value="Unassembled WGS sequence"/>
</dbReference>
<dbReference type="GO" id="GO:0032259">
    <property type="term" value="P:methylation"/>
    <property type="evidence" value="ECO:0007669"/>
    <property type="project" value="UniProtKB-KW"/>
</dbReference>
<dbReference type="SUPFAM" id="SSF53335">
    <property type="entry name" value="S-adenosyl-L-methionine-dependent methyltransferases"/>
    <property type="match status" value="1"/>
</dbReference>
<keyword evidence="4" id="KW-1185">Reference proteome</keyword>